<dbReference type="Proteomes" id="UP000025241">
    <property type="component" value="Chromosome I"/>
</dbReference>
<protein>
    <submittedName>
        <fullName evidence="1">Uncharacterized protein</fullName>
    </submittedName>
</protein>
<dbReference type="RefSeq" id="WP_043254417.1">
    <property type="nucleotide sequence ID" value="NZ_HG322950.1"/>
</dbReference>
<gene>
    <name evidence="1" type="ORF">PKB_4403</name>
</gene>
<organism evidence="1 2">
    <name type="scientific">Pseudomonas knackmussii (strain DSM 6978 / CCUG 54928 / LMG 23759 / B13)</name>
    <dbReference type="NCBI Taxonomy" id="1301098"/>
    <lineage>
        <taxon>Bacteria</taxon>
        <taxon>Pseudomonadati</taxon>
        <taxon>Pseudomonadota</taxon>
        <taxon>Gammaproteobacteria</taxon>
        <taxon>Pseudomonadales</taxon>
        <taxon>Pseudomonadaceae</taxon>
        <taxon>Pseudomonas</taxon>
    </lineage>
</organism>
<reference evidence="1 2" key="1">
    <citation type="submission" date="2013-03" db="EMBL/GenBank/DDBJ databases">
        <authorList>
            <person name="Linke B."/>
        </authorList>
    </citation>
    <scope>NUCLEOTIDE SEQUENCE [LARGE SCALE GENOMIC DNA]</scope>
    <source>
        <strain evidence="1 2">B13</strain>
    </source>
</reference>
<evidence type="ECO:0000313" key="1">
    <source>
        <dbReference type="EMBL" id="CDF85728.1"/>
    </source>
</evidence>
<proteinExistence type="predicted"/>
<dbReference type="KEGG" id="pkc:PKB_4403"/>
<name>A0A024HMT0_PSEKB</name>
<dbReference type="HOGENOM" id="CLU_2143687_0_0_6"/>
<sequence length="112" mass="13174">MQFTQGPTGDKTQIRNVRGYWFGPDSLAGFGLRLPTDLRSVGDHADIHSEEWGIWYSSHLRRYYLVRYEPHNYEWYGIRLAARSARAAQVELDEMMREADDAVAYERHHRSN</sequence>
<dbReference type="EMBL" id="HG322950">
    <property type="protein sequence ID" value="CDF85728.1"/>
    <property type="molecule type" value="Genomic_DNA"/>
</dbReference>
<keyword evidence="2" id="KW-1185">Reference proteome</keyword>
<evidence type="ECO:0000313" key="2">
    <source>
        <dbReference type="Proteomes" id="UP000025241"/>
    </source>
</evidence>
<accession>A0A024HMT0</accession>
<dbReference type="AlphaFoldDB" id="A0A024HMT0"/>
<reference evidence="1 2" key="2">
    <citation type="submission" date="2014-05" db="EMBL/GenBank/DDBJ databases">
        <title>Genome sequence of the 3-chlorobenzoate degrading bacterium Pseudomonas knackmussii B13 shows multiple evidence for horizontal gene transfer.</title>
        <authorList>
            <person name="Miyazaki R."/>
            <person name="Bertelli C."/>
            <person name="Falquet L."/>
            <person name="Robinson-Rechavi M."/>
            <person name="Gharib W."/>
            <person name="Roy S."/>
            <person name="Van der Meer J.R."/>
        </authorList>
    </citation>
    <scope>NUCLEOTIDE SEQUENCE [LARGE SCALE GENOMIC DNA]</scope>
    <source>
        <strain evidence="1 2">B13</strain>
    </source>
</reference>